<evidence type="ECO:0000313" key="3">
    <source>
        <dbReference type="Proteomes" id="UP000199031"/>
    </source>
</evidence>
<protein>
    <recommendedName>
        <fullName evidence="4">DUF2130 domain-containing protein</fullName>
    </recommendedName>
</protein>
<keyword evidence="3" id="KW-1185">Reference proteome</keyword>
<reference evidence="2 3" key="1">
    <citation type="submission" date="2016-10" db="EMBL/GenBank/DDBJ databases">
        <authorList>
            <person name="de Groot N.N."/>
        </authorList>
    </citation>
    <scope>NUCLEOTIDE SEQUENCE [LARGE SCALE GENOMIC DNA]</scope>
    <source>
        <strain evidence="2 3">DSM 28286</strain>
    </source>
</reference>
<dbReference type="Proteomes" id="UP000199031">
    <property type="component" value="Unassembled WGS sequence"/>
</dbReference>
<organism evidence="2 3">
    <name type="scientific">Parafilimonas terrae</name>
    <dbReference type="NCBI Taxonomy" id="1465490"/>
    <lineage>
        <taxon>Bacteria</taxon>
        <taxon>Pseudomonadati</taxon>
        <taxon>Bacteroidota</taxon>
        <taxon>Chitinophagia</taxon>
        <taxon>Chitinophagales</taxon>
        <taxon>Chitinophagaceae</taxon>
        <taxon>Parafilimonas</taxon>
    </lineage>
</organism>
<name>A0A1I5TI79_9BACT</name>
<dbReference type="InterPro" id="IPR019219">
    <property type="entry name" value="DUF2130"/>
</dbReference>
<dbReference type="EMBL" id="FOXQ01000002">
    <property type="protein sequence ID" value="SFP82571.1"/>
    <property type="molecule type" value="Genomic_DNA"/>
</dbReference>
<dbReference type="Pfam" id="PF09903">
    <property type="entry name" value="DUF2130"/>
    <property type="match status" value="1"/>
</dbReference>
<gene>
    <name evidence="2" type="ORF">SAMN05444277_102138</name>
</gene>
<dbReference type="OrthoDB" id="9765972at2"/>
<keyword evidence="1" id="KW-0175">Coiled coil</keyword>
<dbReference type="STRING" id="1465490.SAMN05444277_102138"/>
<feature type="coiled-coil region" evidence="1">
    <location>
        <begin position="63"/>
        <end position="196"/>
    </location>
</feature>
<proteinExistence type="predicted"/>
<evidence type="ECO:0000313" key="2">
    <source>
        <dbReference type="EMBL" id="SFP82571.1"/>
    </source>
</evidence>
<sequence length="418" mass="48626">MAITMLTCPSCGHEFEPNNIIREQIENELRSKMKDWQLKKEEDFRKKESEFQKQLSAKDDEMNKRLADEKKKLQADLEQSLRKSLNADYENQMKILQQSVAENEEKLKDARRKELEYMQKEKQLKLKEEELELNVQKKLIEERELLAIEIRKIEDQKKEQLENDYKLKLAEKEKQLEDQKKLAEEMKRKAEQGSMQLQGEVQELLLENILHNTFPHDKILPVGKGVRGADCIQVVCNPFGNECGKIIYESKRTASFGADWIDKLKADMRSQGADIAVIVTQTLPKDMERFGEKDGVYVCTFTEVRSLASVLRTSILKVFQLTKSQENKGDKMHMLYNYLTSHEFSEQWNAIREGFLNMKLSIQKERDAMEKLWKVREKQLEKVLLNAAHIKGSVEGIAGSDAINLNLLEDDDNGNLLI</sequence>
<accession>A0A1I5TI79</accession>
<evidence type="ECO:0008006" key="4">
    <source>
        <dbReference type="Google" id="ProtNLM"/>
    </source>
</evidence>
<evidence type="ECO:0000256" key="1">
    <source>
        <dbReference type="SAM" id="Coils"/>
    </source>
</evidence>
<dbReference type="RefSeq" id="WP_090655681.1">
    <property type="nucleotide sequence ID" value="NZ_FOXQ01000002.1"/>
</dbReference>
<dbReference type="AlphaFoldDB" id="A0A1I5TI79"/>